<keyword evidence="2" id="KW-1185">Reference proteome</keyword>
<evidence type="ECO:0000313" key="2">
    <source>
        <dbReference type="Proteomes" id="UP000797356"/>
    </source>
</evidence>
<comment type="caution">
    <text evidence="1">The sequence shown here is derived from an EMBL/GenBank/DDBJ whole genome shotgun (WGS) entry which is preliminary data.</text>
</comment>
<dbReference type="AlphaFoldDB" id="A0A8K0IPD3"/>
<organism evidence="1 2">
    <name type="scientific">Cocos nucifera</name>
    <name type="common">Coconut palm</name>
    <dbReference type="NCBI Taxonomy" id="13894"/>
    <lineage>
        <taxon>Eukaryota</taxon>
        <taxon>Viridiplantae</taxon>
        <taxon>Streptophyta</taxon>
        <taxon>Embryophyta</taxon>
        <taxon>Tracheophyta</taxon>
        <taxon>Spermatophyta</taxon>
        <taxon>Magnoliopsida</taxon>
        <taxon>Liliopsida</taxon>
        <taxon>Arecaceae</taxon>
        <taxon>Arecoideae</taxon>
        <taxon>Cocoseae</taxon>
        <taxon>Attaleinae</taxon>
        <taxon>Cocos</taxon>
    </lineage>
</organism>
<reference evidence="1" key="1">
    <citation type="journal article" date="2017" name="Gigascience">
        <title>The genome draft of coconut (Cocos nucifera).</title>
        <authorList>
            <person name="Xiao Y."/>
            <person name="Xu P."/>
            <person name="Fan H."/>
            <person name="Baudouin L."/>
            <person name="Xia W."/>
            <person name="Bocs S."/>
            <person name="Xu J."/>
            <person name="Li Q."/>
            <person name="Guo A."/>
            <person name="Zhou L."/>
            <person name="Li J."/>
            <person name="Wu Y."/>
            <person name="Ma Z."/>
            <person name="Armero A."/>
            <person name="Issali A.E."/>
            <person name="Liu N."/>
            <person name="Peng M."/>
            <person name="Yang Y."/>
        </authorList>
    </citation>
    <scope>NUCLEOTIDE SEQUENCE</scope>
    <source>
        <tissue evidence="1">Spear leaf of Hainan Tall coconut</tissue>
    </source>
</reference>
<sequence length="133" mass="14856">MGGECQPDHSGTCGHTNQAGGHAAVQQVAALQVPRRNKRWRRQALQRWDSSCCWSSEKHRRMLWKPVEAAGKGLSRQSNSRKVLKEVAEIGEKGWKEVGIRDGSGLQEGNMDRSRWIRQMGWSHGLAEVGQGP</sequence>
<evidence type="ECO:0000313" key="1">
    <source>
        <dbReference type="EMBL" id="KAG1364127.1"/>
    </source>
</evidence>
<name>A0A8K0IPD3_COCNU</name>
<proteinExistence type="predicted"/>
<reference evidence="1" key="2">
    <citation type="submission" date="2019-07" db="EMBL/GenBank/DDBJ databases">
        <authorList>
            <person name="Yang Y."/>
            <person name="Bocs S."/>
            <person name="Baudouin L."/>
        </authorList>
    </citation>
    <scope>NUCLEOTIDE SEQUENCE</scope>
    <source>
        <tissue evidence="1">Spear leaf of Hainan Tall coconut</tissue>
    </source>
</reference>
<accession>A0A8K0IPD3</accession>
<dbReference type="EMBL" id="CM017882">
    <property type="protein sequence ID" value="KAG1364127.1"/>
    <property type="molecule type" value="Genomic_DNA"/>
</dbReference>
<protein>
    <submittedName>
        <fullName evidence="1">Uncharacterized protein</fullName>
    </submittedName>
</protein>
<gene>
    <name evidence="1" type="ORF">COCNU_11G009540</name>
</gene>
<dbReference type="Proteomes" id="UP000797356">
    <property type="component" value="Chromosome 11"/>
</dbReference>